<evidence type="ECO:0000313" key="5">
    <source>
        <dbReference type="Proteomes" id="UP001500571"/>
    </source>
</evidence>
<dbReference type="EMBL" id="BAAAPB010000005">
    <property type="protein sequence ID" value="GAA1973024.1"/>
    <property type="molecule type" value="Genomic_DNA"/>
</dbReference>
<dbReference type="NCBIfam" id="NF009381">
    <property type="entry name" value="PRK12740.1-5"/>
    <property type="match status" value="1"/>
</dbReference>
<dbReference type="Pfam" id="PF14492">
    <property type="entry name" value="EFG_III"/>
    <property type="match status" value="1"/>
</dbReference>
<dbReference type="InterPro" id="IPR005225">
    <property type="entry name" value="Small_GTP-bd"/>
</dbReference>
<dbReference type="RefSeq" id="WP_344047567.1">
    <property type="nucleotide sequence ID" value="NZ_BAAAPB010000005.1"/>
</dbReference>
<accession>A0ABP5D2G6</accession>
<dbReference type="PANTHER" id="PTHR43261:SF6">
    <property type="entry name" value="ELONGATION FACTOR G-LIKE PROTEIN"/>
    <property type="match status" value="1"/>
</dbReference>
<dbReference type="PROSITE" id="PS51722">
    <property type="entry name" value="G_TR_2"/>
    <property type="match status" value="1"/>
</dbReference>
<dbReference type="NCBIfam" id="TIGR00231">
    <property type="entry name" value="small_GTP"/>
    <property type="match status" value="1"/>
</dbReference>
<dbReference type="Pfam" id="PF00009">
    <property type="entry name" value="GTP_EFTU"/>
    <property type="match status" value="1"/>
</dbReference>
<dbReference type="InterPro" id="IPR035649">
    <property type="entry name" value="EFG_V"/>
</dbReference>
<dbReference type="InterPro" id="IPR000795">
    <property type="entry name" value="T_Tr_GTP-bd_dom"/>
</dbReference>
<dbReference type="CDD" id="cd03713">
    <property type="entry name" value="EFG_mtEFG_C"/>
    <property type="match status" value="1"/>
</dbReference>
<dbReference type="SUPFAM" id="SSF50447">
    <property type="entry name" value="Translation proteins"/>
    <property type="match status" value="1"/>
</dbReference>
<keyword evidence="1" id="KW-0547">Nucleotide-binding</keyword>
<dbReference type="InterPro" id="IPR009000">
    <property type="entry name" value="Transl_B-barrel_sf"/>
</dbReference>
<dbReference type="InterPro" id="IPR027417">
    <property type="entry name" value="P-loop_NTPase"/>
</dbReference>
<comment type="caution">
    <text evidence="4">The sequence shown here is derived from an EMBL/GenBank/DDBJ whole genome shotgun (WGS) entry which is preliminary data.</text>
</comment>
<proteinExistence type="predicted"/>
<dbReference type="Gene3D" id="3.40.50.300">
    <property type="entry name" value="P-loop containing nucleotide triphosphate hydrolases"/>
    <property type="match status" value="1"/>
</dbReference>
<dbReference type="InterPro" id="IPR020568">
    <property type="entry name" value="Ribosomal_Su5_D2-typ_SF"/>
</dbReference>
<dbReference type="InterPro" id="IPR047872">
    <property type="entry name" value="EFG_IV"/>
</dbReference>
<dbReference type="PANTHER" id="PTHR43261">
    <property type="entry name" value="TRANSLATION ELONGATION FACTOR G-RELATED"/>
    <property type="match status" value="1"/>
</dbReference>
<dbReference type="InterPro" id="IPR014721">
    <property type="entry name" value="Ribsml_uS5_D2-typ_fold_subgr"/>
</dbReference>
<evidence type="ECO:0000259" key="3">
    <source>
        <dbReference type="PROSITE" id="PS51722"/>
    </source>
</evidence>
<dbReference type="Pfam" id="PF03764">
    <property type="entry name" value="EFG_IV"/>
    <property type="match status" value="1"/>
</dbReference>
<dbReference type="SMART" id="SM00838">
    <property type="entry name" value="EFG_C"/>
    <property type="match status" value="1"/>
</dbReference>
<dbReference type="SUPFAM" id="SSF52540">
    <property type="entry name" value="P-loop containing nucleoside triphosphate hydrolases"/>
    <property type="match status" value="1"/>
</dbReference>
<dbReference type="SUPFAM" id="SSF54980">
    <property type="entry name" value="EF-G C-terminal domain-like"/>
    <property type="match status" value="2"/>
</dbReference>
<reference evidence="5" key="1">
    <citation type="journal article" date="2019" name="Int. J. Syst. Evol. Microbiol.">
        <title>The Global Catalogue of Microorganisms (GCM) 10K type strain sequencing project: providing services to taxonomists for standard genome sequencing and annotation.</title>
        <authorList>
            <consortium name="The Broad Institute Genomics Platform"/>
            <consortium name="The Broad Institute Genome Sequencing Center for Infectious Disease"/>
            <person name="Wu L."/>
            <person name="Ma J."/>
        </authorList>
    </citation>
    <scope>NUCLEOTIDE SEQUENCE [LARGE SCALE GENOMIC DNA]</scope>
    <source>
        <strain evidence="5">JCM 15309</strain>
    </source>
</reference>
<dbReference type="InterPro" id="IPR035647">
    <property type="entry name" value="EFG_III/V"/>
</dbReference>
<keyword evidence="2" id="KW-0342">GTP-binding</keyword>
<dbReference type="Pfam" id="PF00679">
    <property type="entry name" value="EFG_C"/>
    <property type="match status" value="1"/>
</dbReference>
<dbReference type="SUPFAM" id="SSF54211">
    <property type="entry name" value="Ribosomal protein S5 domain 2-like"/>
    <property type="match status" value="1"/>
</dbReference>
<organism evidence="4 5">
    <name type="scientific">Nocardioides panacihumi</name>
    <dbReference type="NCBI Taxonomy" id="400774"/>
    <lineage>
        <taxon>Bacteria</taxon>
        <taxon>Bacillati</taxon>
        <taxon>Actinomycetota</taxon>
        <taxon>Actinomycetes</taxon>
        <taxon>Propionibacteriales</taxon>
        <taxon>Nocardioidaceae</taxon>
        <taxon>Nocardioides</taxon>
    </lineage>
</organism>
<dbReference type="NCBIfam" id="NF009377">
    <property type="entry name" value="PRK12740.1-1"/>
    <property type="match status" value="1"/>
</dbReference>
<dbReference type="Gene3D" id="3.30.70.870">
    <property type="entry name" value="Elongation Factor G (Translational Gtpase), domain 3"/>
    <property type="match status" value="1"/>
</dbReference>
<evidence type="ECO:0000256" key="2">
    <source>
        <dbReference type="ARBA" id="ARBA00023134"/>
    </source>
</evidence>
<evidence type="ECO:0000313" key="4">
    <source>
        <dbReference type="EMBL" id="GAA1973024.1"/>
    </source>
</evidence>
<sequence>MAEKSTRKATTQDVDASGPDGIRNVVLVGPSQSGKTSLVEALLAHVGAIVRAGSVAEGTTVCDTEDAEQAHGRSISLAVAPAVHDGVKINLVDTPGYADFVGEVRAGLRAADCALFVIAANDGVDDNTRRLWRECGDVGMPRAVVLTKLDHPRSDPARVLAEAQDAFGPGVLPVYVVTGDSLTGLITGDSAQIQEDARRGELIEAVIEESEDESLMDRYVGGEEIDEKVLVADLEKAIARGSFHPVIPVCATTGVGVPELLDLCVRAFPAPPEHTPPEVFTPSGKVATAVTCDPAGPLVAEVVRTSSDPYLGRVSLVRVFSGTLAPDAPVHVSGHFSAFEGAAAGVHEDHDEDERIGALAYPFGASQAPAARVVAGDLGLVARLSRAETGDTLSSPELPLVLRPWSMPAPLLPIAVEAATRSDEDKLSSALSRLTAEDPSLRVENNSETGQLIVWVMGEAHAEVALDRLQSRYGVTVEQRDVIVPLRECFGGPSKGHGRHVKQSGGHGQYAICDILVEPLAEGSGFEFVDKVVGGAVPRNFIPSVEKGVAAQMARGVRAGYPVVDLRVTLVDGKSHSVDSSDMAFQSAGALALREAAEATSVNLLEPYDEVEVVVADDLVGQVMSDLSSRRARLLGTDKSDEERTVIRAYVPQRELIRYAIDLRSTTRGAGTFTRAFAHYEPMPEELSRQVPHRT</sequence>
<keyword evidence="5" id="KW-1185">Reference proteome</keyword>
<dbReference type="InterPro" id="IPR005517">
    <property type="entry name" value="Transl_elong_EFG/EF2_IV"/>
</dbReference>
<dbReference type="Proteomes" id="UP001500571">
    <property type="component" value="Unassembled WGS sequence"/>
</dbReference>
<dbReference type="CDD" id="cd01434">
    <property type="entry name" value="EFG_mtEFG1_IV"/>
    <property type="match status" value="1"/>
</dbReference>
<dbReference type="InterPro" id="IPR000640">
    <property type="entry name" value="EFG_V-like"/>
</dbReference>
<name>A0ABP5D2G6_9ACTN</name>
<dbReference type="Gene3D" id="3.30.70.240">
    <property type="match status" value="1"/>
</dbReference>
<evidence type="ECO:0000256" key="1">
    <source>
        <dbReference type="ARBA" id="ARBA00022741"/>
    </source>
</evidence>
<dbReference type="SMART" id="SM00889">
    <property type="entry name" value="EFG_IV"/>
    <property type="match status" value="1"/>
</dbReference>
<feature type="domain" description="Tr-type G" evidence="3">
    <location>
        <begin position="20"/>
        <end position="273"/>
    </location>
</feature>
<dbReference type="CDD" id="cd16262">
    <property type="entry name" value="EFG_III"/>
    <property type="match status" value="1"/>
</dbReference>
<protein>
    <submittedName>
        <fullName evidence="4">Elongation factor G-like protein EF-G2</fullName>
    </submittedName>
</protein>
<dbReference type="InterPro" id="IPR041095">
    <property type="entry name" value="EFG_II"/>
</dbReference>
<gene>
    <name evidence="4" type="ORF">GCM10009798_37800</name>
</gene>
<dbReference type="Gene3D" id="3.30.230.10">
    <property type="match status" value="1"/>
</dbReference>
<dbReference type="Gene3D" id="2.40.30.10">
    <property type="entry name" value="Translation factors"/>
    <property type="match status" value="1"/>
</dbReference>
<dbReference type="InterPro" id="IPR009022">
    <property type="entry name" value="EFG_III"/>
</dbReference>